<dbReference type="InterPro" id="IPR025968">
    <property type="entry name" value="YwqJ_deaminase"/>
</dbReference>
<reference evidence="2" key="1">
    <citation type="journal article" date="2019" name="Int. J. Syst. Evol. Microbiol.">
        <title>The Global Catalogue of Microorganisms (GCM) 10K type strain sequencing project: providing services to taxonomists for standard genome sequencing and annotation.</title>
        <authorList>
            <consortium name="The Broad Institute Genomics Platform"/>
            <consortium name="The Broad Institute Genome Sequencing Center for Infectious Disease"/>
            <person name="Wu L."/>
            <person name="Ma J."/>
        </authorList>
    </citation>
    <scope>NUCLEOTIDE SEQUENCE [LARGE SCALE GENOMIC DNA]</scope>
    <source>
        <strain evidence="2">CGMCC 4.7304</strain>
    </source>
</reference>
<gene>
    <name evidence="1" type="ORF">ACFP1Z_16190</name>
</gene>
<dbReference type="RefSeq" id="WP_390317054.1">
    <property type="nucleotide sequence ID" value="NZ_JBHSPB010000009.1"/>
</dbReference>
<sequence>MSDQFPAVASSLLINDTIVSHTSLVGEGHPNLHPAVWRFVEELPEDQRGRFTGRCAEAVLISDQLWRLDSERSGEPPVSITEAAPHFAGAAMTSRMIRPQGDADHGKPTRPCSACSALIEALGIQFIG</sequence>
<protein>
    <submittedName>
        <fullName evidence="1">YwqJ-related putative deaminase</fullName>
    </submittedName>
</protein>
<evidence type="ECO:0000313" key="2">
    <source>
        <dbReference type="Proteomes" id="UP001596083"/>
    </source>
</evidence>
<dbReference type="EMBL" id="JBHSPB010000009">
    <property type="protein sequence ID" value="MFC5721713.1"/>
    <property type="molecule type" value="Genomic_DNA"/>
</dbReference>
<dbReference type="Proteomes" id="UP001596083">
    <property type="component" value="Unassembled WGS sequence"/>
</dbReference>
<organism evidence="1 2">
    <name type="scientific">Streptomyces gamaensis</name>
    <dbReference type="NCBI Taxonomy" id="1763542"/>
    <lineage>
        <taxon>Bacteria</taxon>
        <taxon>Bacillati</taxon>
        <taxon>Actinomycetota</taxon>
        <taxon>Actinomycetes</taxon>
        <taxon>Kitasatosporales</taxon>
        <taxon>Streptomycetaceae</taxon>
        <taxon>Streptomyces</taxon>
    </lineage>
</organism>
<comment type="caution">
    <text evidence="1">The sequence shown here is derived from an EMBL/GenBank/DDBJ whole genome shotgun (WGS) entry which is preliminary data.</text>
</comment>
<dbReference type="Pfam" id="PF14431">
    <property type="entry name" value="YwqJ-deaminase"/>
    <property type="match status" value="1"/>
</dbReference>
<keyword evidence="2" id="KW-1185">Reference proteome</keyword>
<accession>A0ABW0Z3U2</accession>
<evidence type="ECO:0000313" key="1">
    <source>
        <dbReference type="EMBL" id="MFC5721713.1"/>
    </source>
</evidence>
<name>A0ABW0Z3U2_9ACTN</name>
<proteinExistence type="predicted"/>